<comment type="caution">
    <text evidence="1">The sequence shown here is derived from an EMBL/GenBank/DDBJ whole genome shotgun (WGS) entry which is preliminary data.</text>
</comment>
<keyword evidence="2" id="KW-1185">Reference proteome</keyword>
<gene>
    <name evidence="1" type="ORF">FOF46_20355</name>
</gene>
<dbReference type="InterPro" id="IPR025345">
    <property type="entry name" value="DUF4249"/>
</dbReference>
<evidence type="ECO:0000313" key="1">
    <source>
        <dbReference type="EMBL" id="TSE06250.1"/>
    </source>
</evidence>
<dbReference type="Pfam" id="PF14054">
    <property type="entry name" value="DUF4249"/>
    <property type="match status" value="1"/>
</dbReference>
<evidence type="ECO:0000313" key="2">
    <source>
        <dbReference type="Proteomes" id="UP000318833"/>
    </source>
</evidence>
<name>A0A554VFY0_9FLAO</name>
<protein>
    <submittedName>
        <fullName evidence="1">DUF4249 domain-containing protein</fullName>
    </submittedName>
</protein>
<organism evidence="1 2">
    <name type="scientific">Aquimarina algiphila</name>
    <dbReference type="NCBI Taxonomy" id="2047982"/>
    <lineage>
        <taxon>Bacteria</taxon>
        <taxon>Pseudomonadati</taxon>
        <taxon>Bacteroidota</taxon>
        <taxon>Flavobacteriia</taxon>
        <taxon>Flavobacteriales</taxon>
        <taxon>Flavobacteriaceae</taxon>
        <taxon>Aquimarina</taxon>
    </lineage>
</organism>
<dbReference type="OrthoDB" id="1062680at2"/>
<dbReference type="RefSeq" id="WP_143917706.1">
    <property type="nucleotide sequence ID" value="NZ_CANMIK010000030.1"/>
</dbReference>
<proteinExistence type="predicted"/>
<dbReference type="Proteomes" id="UP000318833">
    <property type="component" value="Unassembled WGS sequence"/>
</dbReference>
<accession>A0A554VFY0</accession>
<dbReference type="EMBL" id="VLNR01000048">
    <property type="protein sequence ID" value="TSE06250.1"/>
    <property type="molecule type" value="Genomic_DNA"/>
</dbReference>
<dbReference type="AlphaFoldDB" id="A0A554VFY0"/>
<sequence>MKFANKLIRYKEKGKILFLIFICLLFSQCVEEFDFETEDFESILVVNTTVTNEVKRQQVLLSRTFRFEDNGPLLESGATIKVVEENTGIEYLFEEVSSGTYLSVQEFAAMPDKKYQLIINTSDGRSYVSEKVMLPNEISIDRVYPKRMANTRGVEGIGILVDTFDPTSTSKYYRYKFEETYRITAPFWSPQDIVIITGEEDCIYDFIERPEGRRVCYADNFSNSIIITNTTAFNEDRLTGFLLNFLPSDDIRVVDRYSILVKQFVQSKEANGFYQILKDFSESESLFSQVQPGFIEGNIISENNKDEIVLGFFDVSSVSERRIFFDSNDFIGDLTKFDFGCQAILPVIDVENEETREAFERRWIRVASDRSNMFVSMESNGPPEPEGCKSTIDGFTFVTPRECGDCTAFGRSEVPDFWED</sequence>
<reference evidence="1 2" key="1">
    <citation type="submission" date="2019-07" db="EMBL/GenBank/DDBJ databases">
        <title>The draft genome sequence of Aquimarina algiphila M91.</title>
        <authorList>
            <person name="Meng X."/>
        </authorList>
    </citation>
    <scope>NUCLEOTIDE SEQUENCE [LARGE SCALE GENOMIC DNA]</scope>
    <source>
        <strain evidence="1 2">M91</strain>
    </source>
</reference>